<name>A0ABW5B521_9BACT</name>
<evidence type="ECO:0008006" key="4">
    <source>
        <dbReference type="Google" id="ProtNLM"/>
    </source>
</evidence>
<feature type="signal peptide" evidence="1">
    <location>
        <begin position="1"/>
        <end position="19"/>
    </location>
</feature>
<protein>
    <recommendedName>
        <fullName evidence="4">DUF4397 domain-containing protein</fullName>
    </recommendedName>
</protein>
<accession>A0ABW5B521</accession>
<feature type="chain" id="PRO_5047187595" description="DUF4397 domain-containing protein" evidence="1">
    <location>
        <begin position="20"/>
        <end position="197"/>
    </location>
</feature>
<organism evidence="2 3">
    <name type="scientific">Shivajiella indica</name>
    <dbReference type="NCBI Taxonomy" id="872115"/>
    <lineage>
        <taxon>Bacteria</taxon>
        <taxon>Pseudomonadati</taxon>
        <taxon>Bacteroidota</taxon>
        <taxon>Cytophagia</taxon>
        <taxon>Cytophagales</taxon>
        <taxon>Cyclobacteriaceae</taxon>
        <taxon>Shivajiella</taxon>
    </lineage>
</organism>
<sequence length="197" mass="21979">MRVFNALILAFGISVNAMAYQTGEDPVASAVSIRKVDEEKVQLRYGANPEGPVTVKIYNENNVLVQKDRIVAKNPFAKYYDFSQVGPGNYSVEVVDANHMVEHLAVNIGKKNNATAPLVYSKLEKVENNSYKLLVNSLLPADMSIMVFENDRLVYEENLDSASGFQKLFKLHGISPSSKVEFYVKTNDGFSKMMATR</sequence>
<keyword evidence="3" id="KW-1185">Reference proteome</keyword>
<proteinExistence type="predicted"/>
<dbReference type="EMBL" id="JBHUIV010000006">
    <property type="protein sequence ID" value="MFD2200529.1"/>
    <property type="molecule type" value="Genomic_DNA"/>
</dbReference>
<evidence type="ECO:0000313" key="2">
    <source>
        <dbReference type="EMBL" id="MFD2200529.1"/>
    </source>
</evidence>
<dbReference type="Proteomes" id="UP001597414">
    <property type="component" value="Unassembled WGS sequence"/>
</dbReference>
<gene>
    <name evidence="2" type="ORF">ACFSKV_03055</name>
</gene>
<evidence type="ECO:0000256" key="1">
    <source>
        <dbReference type="SAM" id="SignalP"/>
    </source>
</evidence>
<dbReference type="RefSeq" id="WP_380800271.1">
    <property type="nucleotide sequence ID" value="NZ_JBHUIV010000006.1"/>
</dbReference>
<evidence type="ECO:0000313" key="3">
    <source>
        <dbReference type="Proteomes" id="UP001597414"/>
    </source>
</evidence>
<reference evidence="3" key="1">
    <citation type="journal article" date="2019" name="Int. J. Syst. Evol. Microbiol.">
        <title>The Global Catalogue of Microorganisms (GCM) 10K type strain sequencing project: providing services to taxonomists for standard genome sequencing and annotation.</title>
        <authorList>
            <consortium name="The Broad Institute Genomics Platform"/>
            <consortium name="The Broad Institute Genome Sequencing Center for Infectious Disease"/>
            <person name="Wu L."/>
            <person name="Ma J."/>
        </authorList>
    </citation>
    <scope>NUCLEOTIDE SEQUENCE [LARGE SCALE GENOMIC DNA]</scope>
    <source>
        <strain evidence="3">KCTC 19812</strain>
    </source>
</reference>
<comment type="caution">
    <text evidence="2">The sequence shown here is derived from an EMBL/GenBank/DDBJ whole genome shotgun (WGS) entry which is preliminary data.</text>
</comment>
<keyword evidence="1" id="KW-0732">Signal</keyword>